<dbReference type="RefSeq" id="WP_206476611.1">
    <property type="nucleotide sequence ID" value="NZ_JBFBMH010000019.1"/>
</dbReference>
<name>A0ABV3LJ40_9MICO</name>
<dbReference type="EMBL" id="JBFBMH010000019">
    <property type="protein sequence ID" value="MEW1975923.1"/>
    <property type="molecule type" value="Genomic_DNA"/>
</dbReference>
<dbReference type="Proteomes" id="UP001553715">
    <property type="component" value="Unassembled WGS sequence"/>
</dbReference>
<keyword evidence="3" id="KW-1185">Reference proteome</keyword>
<feature type="compositionally biased region" description="Basic and acidic residues" evidence="1">
    <location>
        <begin position="242"/>
        <end position="257"/>
    </location>
</feature>
<gene>
    <name evidence="2" type="ORF">AB0301_12725</name>
</gene>
<feature type="region of interest" description="Disordered" evidence="1">
    <location>
        <begin position="242"/>
        <end position="288"/>
    </location>
</feature>
<evidence type="ECO:0000313" key="3">
    <source>
        <dbReference type="Proteomes" id="UP001553715"/>
    </source>
</evidence>
<sequence length="288" mass="31142">MAAAEQVTLEDIAIELYALPLTEFTAARNTRAKEMGDARLATGVRALRKPLLAAWVVNLFARERVSQLREALDLAGDLREAQAELDAAVLTSLNRQRRALIRALAQQARELAAAHGEQITQSTADAVEQTLNAAMFDADAAAAVASARLVRPLEVGGDSADLADSVAGDLGSAPIASAAAPVDEVKARRERKDAERALRAAESALTQAERERGEIDRNRKRVNDQIDRLAERADELESELRRVAKEADRSRRERDALDDGLGEAGTRVEEARAAAAAAQDALERHQDE</sequence>
<dbReference type="SUPFAM" id="SSF57997">
    <property type="entry name" value="Tropomyosin"/>
    <property type="match status" value="1"/>
</dbReference>
<organism evidence="2 3">
    <name type="scientific">Microbacterium profundi</name>
    <dbReference type="NCBI Taxonomy" id="450380"/>
    <lineage>
        <taxon>Bacteria</taxon>
        <taxon>Bacillati</taxon>
        <taxon>Actinomycetota</taxon>
        <taxon>Actinomycetes</taxon>
        <taxon>Micrococcales</taxon>
        <taxon>Microbacteriaceae</taxon>
        <taxon>Microbacterium</taxon>
    </lineage>
</organism>
<evidence type="ECO:0000256" key="1">
    <source>
        <dbReference type="SAM" id="MobiDB-lite"/>
    </source>
</evidence>
<protein>
    <submittedName>
        <fullName evidence="2">Transposase</fullName>
    </submittedName>
</protein>
<proteinExistence type="predicted"/>
<reference evidence="2 3" key="1">
    <citation type="submission" date="2024-06" db="EMBL/GenBank/DDBJ databases">
        <title>The Natural Products Discovery Center: Release of the First 8490 Sequenced Strains for Exploring Actinobacteria Biosynthetic Diversity.</title>
        <authorList>
            <person name="Kalkreuter E."/>
            <person name="Kautsar S.A."/>
            <person name="Yang D."/>
            <person name="Bader C.D."/>
            <person name="Teijaro C.N."/>
            <person name="Fluegel L."/>
            <person name="Davis C.M."/>
            <person name="Simpson J.R."/>
            <person name="Lauterbach L."/>
            <person name="Steele A.D."/>
            <person name="Gui C."/>
            <person name="Meng S."/>
            <person name="Li G."/>
            <person name="Viehrig K."/>
            <person name="Ye F."/>
            <person name="Su P."/>
            <person name="Kiefer A.F."/>
            <person name="Nichols A."/>
            <person name="Cepeda A.J."/>
            <person name="Yan W."/>
            <person name="Fan B."/>
            <person name="Jiang Y."/>
            <person name="Adhikari A."/>
            <person name="Zheng C.-J."/>
            <person name="Schuster L."/>
            <person name="Cowan T.M."/>
            <person name="Smanski M.J."/>
            <person name="Chevrette M.G."/>
            <person name="De Carvalho L.P.S."/>
            <person name="Shen B."/>
        </authorList>
    </citation>
    <scope>NUCLEOTIDE SEQUENCE [LARGE SCALE GENOMIC DNA]</scope>
    <source>
        <strain evidence="2 3">NPDC077434</strain>
    </source>
</reference>
<comment type="caution">
    <text evidence="2">The sequence shown here is derived from an EMBL/GenBank/DDBJ whole genome shotgun (WGS) entry which is preliminary data.</text>
</comment>
<evidence type="ECO:0000313" key="2">
    <source>
        <dbReference type="EMBL" id="MEW1975923.1"/>
    </source>
</evidence>
<accession>A0ABV3LJ40</accession>